<evidence type="ECO:0000259" key="1">
    <source>
        <dbReference type="PROSITE" id="PS51186"/>
    </source>
</evidence>
<dbReference type="EMBL" id="JXRP01000013">
    <property type="protein sequence ID" value="KIL48188.1"/>
    <property type="molecule type" value="Genomic_DNA"/>
</dbReference>
<comment type="caution">
    <text evidence="2">The sequence shown here is derived from an EMBL/GenBank/DDBJ whole genome shotgun (WGS) entry which is preliminary data.</text>
</comment>
<evidence type="ECO:0000313" key="2">
    <source>
        <dbReference type="EMBL" id="KIL48188.1"/>
    </source>
</evidence>
<dbReference type="InterPro" id="IPR000182">
    <property type="entry name" value="GNAT_dom"/>
</dbReference>
<sequence length="162" mass="19252">MSVTLQEVSENEKTVLHNLYSYYLHDLSRFTPNLNIDERGFFDYEDLNSFWTTDGISPYFIKFEGEIIGFMLLLERPFLIKENDYSINDIFILNKYKGKGLGIQALKELFDNKKGQYFVIELVNNLPAVSFWKKIYRELKIEFKEINKLIEAEECIVQTFFI</sequence>
<dbReference type="PATRIC" id="fig|889306.3.peg.1642"/>
<evidence type="ECO:0000313" key="3">
    <source>
        <dbReference type="Proteomes" id="UP000031938"/>
    </source>
</evidence>
<dbReference type="OrthoDB" id="1902458at2"/>
<protein>
    <submittedName>
        <fullName evidence="2">Acetyltransferase</fullName>
    </submittedName>
</protein>
<dbReference type="CDD" id="cd04301">
    <property type="entry name" value="NAT_SF"/>
    <property type="match status" value="1"/>
</dbReference>
<gene>
    <name evidence="2" type="ORF">KP78_16350</name>
</gene>
<dbReference type="SUPFAM" id="SSF55729">
    <property type="entry name" value="Acyl-CoA N-acyltransferases (Nat)"/>
    <property type="match status" value="1"/>
</dbReference>
<reference evidence="2 3" key="1">
    <citation type="submission" date="2015-01" db="EMBL/GenBank/DDBJ databases">
        <title>Genome sequencing of Jeotgalibacillus soli.</title>
        <authorList>
            <person name="Goh K.M."/>
            <person name="Chan K.-G."/>
            <person name="Yaakop A.S."/>
            <person name="Ee R."/>
            <person name="Gan H.M."/>
            <person name="Chan C.S."/>
        </authorList>
    </citation>
    <scope>NUCLEOTIDE SEQUENCE [LARGE SCALE GENOMIC DNA]</scope>
    <source>
        <strain evidence="2 3">P9</strain>
    </source>
</reference>
<name>A0A0C2VW28_9BACL</name>
<organism evidence="2 3">
    <name type="scientific">Jeotgalibacillus soli</name>
    <dbReference type="NCBI Taxonomy" id="889306"/>
    <lineage>
        <taxon>Bacteria</taxon>
        <taxon>Bacillati</taxon>
        <taxon>Bacillota</taxon>
        <taxon>Bacilli</taxon>
        <taxon>Bacillales</taxon>
        <taxon>Caryophanaceae</taxon>
        <taxon>Jeotgalibacillus</taxon>
    </lineage>
</organism>
<keyword evidence="2" id="KW-0808">Transferase</keyword>
<proteinExistence type="predicted"/>
<dbReference type="RefSeq" id="WP_041087802.1">
    <property type="nucleotide sequence ID" value="NZ_JXRP01000013.1"/>
</dbReference>
<dbReference type="Pfam" id="PF00583">
    <property type="entry name" value="Acetyltransf_1"/>
    <property type="match status" value="1"/>
</dbReference>
<feature type="domain" description="N-acetyltransferase" evidence="1">
    <location>
        <begin position="3"/>
        <end position="151"/>
    </location>
</feature>
<dbReference type="PROSITE" id="PS51186">
    <property type="entry name" value="GNAT"/>
    <property type="match status" value="1"/>
</dbReference>
<dbReference type="GO" id="GO:0016747">
    <property type="term" value="F:acyltransferase activity, transferring groups other than amino-acyl groups"/>
    <property type="evidence" value="ECO:0007669"/>
    <property type="project" value="InterPro"/>
</dbReference>
<dbReference type="STRING" id="889306.KP78_16350"/>
<dbReference type="Proteomes" id="UP000031938">
    <property type="component" value="Unassembled WGS sequence"/>
</dbReference>
<dbReference type="AlphaFoldDB" id="A0A0C2VW28"/>
<keyword evidence="3" id="KW-1185">Reference proteome</keyword>
<dbReference type="Gene3D" id="3.40.630.30">
    <property type="match status" value="1"/>
</dbReference>
<dbReference type="InterPro" id="IPR016181">
    <property type="entry name" value="Acyl_CoA_acyltransferase"/>
</dbReference>
<accession>A0A0C2VW28</accession>